<comment type="catalytic activity">
    <reaction evidence="1">
        <text>2 (2E,6E,10E)-geranylgeranyl diphosphate = 15-cis-phytoene + 2 diphosphate</text>
        <dbReference type="Rhea" id="RHEA:34475"/>
        <dbReference type="ChEBI" id="CHEBI:27787"/>
        <dbReference type="ChEBI" id="CHEBI:33019"/>
        <dbReference type="ChEBI" id="CHEBI:58756"/>
        <dbReference type="EC" id="2.5.1.32"/>
    </reaction>
</comment>
<dbReference type="Pfam" id="PF00494">
    <property type="entry name" value="SQS_PSY"/>
    <property type="match status" value="1"/>
</dbReference>
<evidence type="ECO:0000256" key="3">
    <source>
        <dbReference type="ARBA" id="ARBA00022746"/>
    </source>
</evidence>
<dbReference type="AlphaFoldDB" id="A0A834G9D4"/>
<reference evidence="4" key="1">
    <citation type="submission" date="2019-11" db="EMBL/GenBank/DDBJ databases">
        <authorList>
            <person name="Liu Y."/>
            <person name="Hou J."/>
            <person name="Li T.-Q."/>
            <person name="Guan C.-H."/>
            <person name="Wu X."/>
            <person name="Wu H.-Z."/>
            <person name="Ling F."/>
            <person name="Zhang R."/>
            <person name="Shi X.-G."/>
            <person name="Ren J.-P."/>
            <person name="Chen E.-F."/>
            <person name="Sun J.-M."/>
        </authorList>
    </citation>
    <scope>NUCLEOTIDE SEQUENCE</scope>
    <source>
        <strain evidence="4">Adult_tree_wgs_1</strain>
        <tissue evidence="4">Leaves</tissue>
    </source>
</reference>
<proteinExistence type="predicted"/>
<accession>A0A834G9D4</accession>
<organism evidence="4 5">
    <name type="scientific">Rhododendron simsii</name>
    <name type="common">Sims's rhododendron</name>
    <dbReference type="NCBI Taxonomy" id="118357"/>
    <lineage>
        <taxon>Eukaryota</taxon>
        <taxon>Viridiplantae</taxon>
        <taxon>Streptophyta</taxon>
        <taxon>Embryophyta</taxon>
        <taxon>Tracheophyta</taxon>
        <taxon>Spermatophyta</taxon>
        <taxon>Magnoliopsida</taxon>
        <taxon>eudicotyledons</taxon>
        <taxon>Gunneridae</taxon>
        <taxon>Pentapetalae</taxon>
        <taxon>asterids</taxon>
        <taxon>Ericales</taxon>
        <taxon>Ericaceae</taxon>
        <taxon>Ericoideae</taxon>
        <taxon>Rhodoreae</taxon>
        <taxon>Rhododendron</taxon>
    </lineage>
</organism>
<dbReference type="PANTHER" id="PTHR31480">
    <property type="entry name" value="BIFUNCTIONAL LYCOPENE CYCLASE/PHYTOENE SYNTHASE"/>
    <property type="match status" value="1"/>
</dbReference>
<protein>
    <recommendedName>
        <fullName evidence="2">15-cis-phytoene synthase</fullName>
        <ecNumber evidence="2">2.5.1.32</ecNumber>
    </recommendedName>
</protein>
<name>A0A834G9D4_RHOSS</name>
<gene>
    <name evidence="4" type="ORF">RHSIM_Rhsim11G0180000</name>
</gene>
<dbReference type="SUPFAM" id="SSF48576">
    <property type="entry name" value="Terpenoid synthases"/>
    <property type="match status" value="1"/>
</dbReference>
<evidence type="ECO:0000256" key="1">
    <source>
        <dbReference type="ARBA" id="ARBA00001805"/>
    </source>
</evidence>
<evidence type="ECO:0000313" key="4">
    <source>
        <dbReference type="EMBL" id="KAF7126538.1"/>
    </source>
</evidence>
<keyword evidence="5" id="KW-1185">Reference proteome</keyword>
<dbReference type="InterPro" id="IPR008949">
    <property type="entry name" value="Isoprenoid_synthase_dom_sf"/>
</dbReference>
<dbReference type="GO" id="GO:0046905">
    <property type="term" value="F:15-cis-phytoene synthase activity"/>
    <property type="evidence" value="ECO:0007669"/>
    <property type="project" value="UniProtKB-EC"/>
</dbReference>
<dbReference type="Proteomes" id="UP000626092">
    <property type="component" value="Unassembled WGS sequence"/>
</dbReference>
<dbReference type="EMBL" id="WJXA01000011">
    <property type="protein sequence ID" value="KAF7126538.1"/>
    <property type="molecule type" value="Genomic_DNA"/>
</dbReference>
<keyword evidence="3" id="KW-0125">Carotenoid biosynthesis</keyword>
<comment type="caution">
    <text evidence="4">The sequence shown here is derived from an EMBL/GenBank/DDBJ whole genome shotgun (WGS) entry which is preliminary data.</text>
</comment>
<sequence length="381" mass="43643">MSLIMCRKLELGEAQIKTRQPMKQNSDSVYQPRRFNLSCKSVQTTTTAAVAGFRILDGTENPTFIKERVEKLVSNQRALLADVELKKQRPLDLTLLDQFHGNYIPKSDLLKVAYDHCREIFVKDEEPLFFAWGRRLDELVDGINGSHATNDVVDRWEQTTLDAFQGRPWTIYDVALSDTVSKFPLEIQLFKDIIEGVRSDMTKKRFQNFNELYLYNYHISSAFFLLVAQAMGISAESKASLENVYHGMITIGVGFSLMDQLRDVGPDARMGRIYLPQDELLAAGLSDDDVFRGKVTDKWRKFMKGQIERARMLLDEGSSLVIQEMNADVRWAFWALTIIAKEILYVIEANDYETFTRKTHVGKPKILLNLLLAYAKSLGLF</sequence>
<dbReference type="InterPro" id="IPR002060">
    <property type="entry name" value="Squ/phyt_synthse"/>
</dbReference>
<evidence type="ECO:0000313" key="5">
    <source>
        <dbReference type="Proteomes" id="UP000626092"/>
    </source>
</evidence>
<dbReference type="GO" id="GO:0016117">
    <property type="term" value="P:carotenoid biosynthetic process"/>
    <property type="evidence" value="ECO:0007669"/>
    <property type="project" value="UniProtKB-KW"/>
</dbReference>
<dbReference type="Gene3D" id="1.10.600.10">
    <property type="entry name" value="Farnesyl Diphosphate Synthase"/>
    <property type="match status" value="1"/>
</dbReference>
<evidence type="ECO:0000256" key="2">
    <source>
        <dbReference type="ARBA" id="ARBA00012396"/>
    </source>
</evidence>
<dbReference type="OrthoDB" id="6600518at2759"/>
<dbReference type="EC" id="2.5.1.32" evidence="2"/>